<organism evidence="4 5">
    <name type="scientific">Rehmannia glutinosa</name>
    <name type="common">Chinese foxglove</name>
    <dbReference type="NCBI Taxonomy" id="99300"/>
    <lineage>
        <taxon>Eukaryota</taxon>
        <taxon>Viridiplantae</taxon>
        <taxon>Streptophyta</taxon>
        <taxon>Embryophyta</taxon>
        <taxon>Tracheophyta</taxon>
        <taxon>Spermatophyta</taxon>
        <taxon>Magnoliopsida</taxon>
        <taxon>eudicotyledons</taxon>
        <taxon>Gunneridae</taxon>
        <taxon>Pentapetalae</taxon>
        <taxon>asterids</taxon>
        <taxon>lamiids</taxon>
        <taxon>Lamiales</taxon>
        <taxon>Orobanchaceae</taxon>
        <taxon>Rehmannieae</taxon>
        <taxon>Rehmannia</taxon>
    </lineage>
</organism>
<comment type="caution">
    <text evidence="4">The sequence shown here is derived from an EMBL/GenBank/DDBJ whole genome shotgun (WGS) entry which is preliminary data.</text>
</comment>
<reference evidence="4 5" key="1">
    <citation type="journal article" date="2021" name="Comput. Struct. Biotechnol. J.">
        <title>De novo genome assembly of the potent medicinal plant Rehmannia glutinosa using nanopore technology.</title>
        <authorList>
            <person name="Ma L."/>
            <person name="Dong C."/>
            <person name="Song C."/>
            <person name="Wang X."/>
            <person name="Zheng X."/>
            <person name="Niu Y."/>
            <person name="Chen S."/>
            <person name="Feng W."/>
        </authorList>
    </citation>
    <scope>NUCLEOTIDE SEQUENCE [LARGE SCALE GENOMIC DNA]</scope>
    <source>
        <strain evidence="4">DH-2019</strain>
    </source>
</reference>
<feature type="region of interest" description="Disordered" evidence="3">
    <location>
        <begin position="34"/>
        <end position="57"/>
    </location>
</feature>
<protein>
    <recommendedName>
        <fullName evidence="6">cAMP-regulated phosphoprotein 19-related protein</fullName>
    </recommendedName>
</protein>
<dbReference type="EMBL" id="JABTTQ020001207">
    <property type="protein sequence ID" value="KAK6133734.1"/>
    <property type="molecule type" value="Genomic_DNA"/>
</dbReference>
<evidence type="ECO:0000313" key="5">
    <source>
        <dbReference type="Proteomes" id="UP001318860"/>
    </source>
</evidence>
<evidence type="ECO:0000256" key="1">
    <source>
        <dbReference type="ARBA" id="ARBA00010520"/>
    </source>
</evidence>
<dbReference type="PANTHER" id="PTHR10358:SF6">
    <property type="entry name" value="ENDOSULFINE, ISOFORM A"/>
    <property type="match status" value="1"/>
</dbReference>
<name>A0ABR0VEX5_REHGL</name>
<feature type="region of interest" description="Disordered" evidence="3">
    <location>
        <begin position="91"/>
        <end position="168"/>
    </location>
</feature>
<dbReference type="Pfam" id="PF04667">
    <property type="entry name" value="Endosulfine"/>
    <property type="match status" value="1"/>
</dbReference>
<proteinExistence type="inferred from homology"/>
<gene>
    <name evidence="4" type="ORF">DH2020_032445</name>
</gene>
<dbReference type="PANTHER" id="PTHR10358">
    <property type="entry name" value="ENDOSULFINE"/>
    <property type="match status" value="1"/>
</dbReference>
<keyword evidence="5" id="KW-1185">Reference proteome</keyword>
<dbReference type="Proteomes" id="UP001318860">
    <property type="component" value="Unassembled WGS sequence"/>
</dbReference>
<accession>A0ABR0VEX5</accession>
<feature type="compositionally biased region" description="Basic and acidic residues" evidence="3">
    <location>
        <begin position="34"/>
        <end position="47"/>
    </location>
</feature>
<evidence type="ECO:0000256" key="2">
    <source>
        <dbReference type="RuleBase" id="RU363120"/>
    </source>
</evidence>
<feature type="region of interest" description="Disordered" evidence="3">
    <location>
        <begin position="1"/>
        <end position="22"/>
    </location>
</feature>
<evidence type="ECO:0000313" key="4">
    <source>
        <dbReference type="EMBL" id="KAK6133734.1"/>
    </source>
</evidence>
<evidence type="ECO:0008006" key="6">
    <source>
        <dbReference type="Google" id="ProtNLM"/>
    </source>
</evidence>
<sequence>MAERNDEAKSEAEVEKINLVDASPKIEEAENLRKENLEDADKCEENHTPSPQQEEEVIKKKYGGLLPKKLPLISKDNERAFFDSADWALGKAGAPKSKGPLEALRPKLQPTPHQHVRSRSAYGLASDGEGNLDVCNSDNLNHGESQGSTLDGNIESNNHSPENQNPQN</sequence>
<evidence type="ECO:0000256" key="3">
    <source>
        <dbReference type="SAM" id="MobiDB-lite"/>
    </source>
</evidence>
<dbReference type="InterPro" id="IPR006760">
    <property type="entry name" value="Endosulphine"/>
</dbReference>
<comment type="similarity">
    <text evidence="1 2">Belongs to the endosulfine family.</text>
</comment>
<feature type="compositionally biased region" description="Polar residues" evidence="3">
    <location>
        <begin position="134"/>
        <end position="168"/>
    </location>
</feature>